<evidence type="ECO:0000256" key="2">
    <source>
        <dbReference type="PROSITE-ProRule" id="PRU00339"/>
    </source>
</evidence>
<dbReference type="EMBL" id="NEDP02076750">
    <property type="protein sequence ID" value="OWF34800.1"/>
    <property type="molecule type" value="Genomic_DNA"/>
</dbReference>
<dbReference type="PROSITE" id="PS50005">
    <property type="entry name" value="TPR"/>
    <property type="match status" value="2"/>
</dbReference>
<dbReference type="AlphaFoldDB" id="A0A210PE86"/>
<dbReference type="Pfam" id="PF13424">
    <property type="entry name" value="TPR_12"/>
    <property type="match status" value="1"/>
</dbReference>
<evidence type="ECO:0000256" key="1">
    <source>
        <dbReference type="ARBA" id="ARBA00022737"/>
    </source>
</evidence>
<keyword evidence="1" id="KW-0677">Repeat</keyword>
<evidence type="ECO:0000313" key="5">
    <source>
        <dbReference type="EMBL" id="OWF34800.1"/>
    </source>
</evidence>
<accession>A0A210PE86</accession>
<proteinExistence type="predicted"/>
<evidence type="ECO:0000259" key="3">
    <source>
        <dbReference type="Pfam" id="PF13271"/>
    </source>
</evidence>
<evidence type="ECO:0000259" key="4">
    <source>
        <dbReference type="Pfam" id="PF24883"/>
    </source>
</evidence>
<dbReference type="Pfam" id="PF13271">
    <property type="entry name" value="DUF4062"/>
    <property type="match status" value="1"/>
</dbReference>
<protein>
    <submittedName>
        <fullName evidence="5">Uncharacterized protein</fullName>
    </submittedName>
</protein>
<dbReference type="InterPro" id="IPR019734">
    <property type="entry name" value="TPR_rpt"/>
</dbReference>
<comment type="caution">
    <text evidence="5">The sequence shown here is derived from an EMBL/GenBank/DDBJ whole genome shotgun (WGS) entry which is preliminary data.</text>
</comment>
<feature type="repeat" description="TPR" evidence="2">
    <location>
        <begin position="812"/>
        <end position="845"/>
    </location>
</feature>
<dbReference type="Gene3D" id="3.40.50.300">
    <property type="entry name" value="P-loop containing nucleotide triphosphate hydrolases"/>
    <property type="match status" value="1"/>
</dbReference>
<feature type="repeat" description="TPR" evidence="2">
    <location>
        <begin position="897"/>
        <end position="930"/>
    </location>
</feature>
<dbReference type="Proteomes" id="UP000242188">
    <property type="component" value="Unassembled WGS sequence"/>
</dbReference>
<dbReference type="Gene3D" id="1.25.40.10">
    <property type="entry name" value="Tetratricopeptide repeat domain"/>
    <property type="match status" value="2"/>
</dbReference>
<dbReference type="OrthoDB" id="2325716at2759"/>
<dbReference type="InterPro" id="IPR027417">
    <property type="entry name" value="P-loop_NTPase"/>
</dbReference>
<dbReference type="InterPro" id="IPR025139">
    <property type="entry name" value="DUF4062"/>
</dbReference>
<dbReference type="SUPFAM" id="SSF48452">
    <property type="entry name" value="TPR-like"/>
    <property type="match status" value="2"/>
</dbReference>
<dbReference type="InterPro" id="IPR011990">
    <property type="entry name" value="TPR-like_helical_dom_sf"/>
</dbReference>
<gene>
    <name evidence="5" type="ORF">KP79_PYT14199</name>
</gene>
<dbReference type="PANTHER" id="PTHR19860:SF40">
    <property type="entry name" value="WD40 REPEAT-CONTAINING PROTEIN"/>
    <property type="match status" value="1"/>
</dbReference>
<keyword evidence="2" id="KW-0802">TPR repeat</keyword>
<organism evidence="5 6">
    <name type="scientific">Mizuhopecten yessoensis</name>
    <name type="common">Japanese scallop</name>
    <name type="synonym">Patinopecten yessoensis</name>
    <dbReference type="NCBI Taxonomy" id="6573"/>
    <lineage>
        <taxon>Eukaryota</taxon>
        <taxon>Metazoa</taxon>
        <taxon>Spiralia</taxon>
        <taxon>Lophotrochozoa</taxon>
        <taxon>Mollusca</taxon>
        <taxon>Bivalvia</taxon>
        <taxon>Autobranchia</taxon>
        <taxon>Pteriomorphia</taxon>
        <taxon>Pectinida</taxon>
        <taxon>Pectinoidea</taxon>
        <taxon>Pectinidae</taxon>
        <taxon>Mizuhopecten</taxon>
    </lineage>
</organism>
<feature type="domain" description="Nephrocystin 3-like N-terminal" evidence="4">
    <location>
        <begin position="265"/>
        <end position="382"/>
    </location>
</feature>
<reference evidence="5 6" key="1">
    <citation type="journal article" date="2017" name="Nat. Ecol. Evol.">
        <title>Scallop genome provides insights into evolution of bilaterian karyotype and development.</title>
        <authorList>
            <person name="Wang S."/>
            <person name="Zhang J."/>
            <person name="Jiao W."/>
            <person name="Li J."/>
            <person name="Xun X."/>
            <person name="Sun Y."/>
            <person name="Guo X."/>
            <person name="Huan P."/>
            <person name="Dong B."/>
            <person name="Zhang L."/>
            <person name="Hu X."/>
            <person name="Sun X."/>
            <person name="Wang J."/>
            <person name="Zhao C."/>
            <person name="Wang Y."/>
            <person name="Wang D."/>
            <person name="Huang X."/>
            <person name="Wang R."/>
            <person name="Lv J."/>
            <person name="Li Y."/>
            <person name="Zhang Z."/>
            <person name="Liu B."/>
            <person name="Lu W."/>
            <person name="Hui Y."/>
            <person name="Liang J."/>
            <person name="Zhou Z."/>
            <person name="Hou R."/>
            <person name="Li X."/>
            <person name="Liu Y."/>
            <person name="Li H."/>
            <person name="Ning X."/>
            <person name="Lin Y."/>
            <person name="Zhao L."/>
            <person name="Xing Q."/>
            <person name="Dou J."/>
            <person name="Li Y."/>
            <person name="Mao J."/>
            <person name="Guo H."/>
            <person name="Dou H."/>
            <person name="Li T."/>
            <person name="Mu C."/>
            <person name="Jiang W."/>
            <person name="Fu Q."/>
            <person name="Fu X."/>
            <person name="Miao Y."/>
            <person name="Liu J."/>
            <person name="Yu Q."/>
            <person name="Li R."/>
            <person name="Liao H."/>
            <person name="Li X."/>
            <person name="Kong Y."/>
            <person name="Jiang Z."/>
            <person name="Chourrout D."/>
            <person name="Li R."/>
            <person name="Bao Z."/>
        </authorList>
    </citation>
    <scope>NUCLEOTIDE SEQUENCE [LARGE SCALE GENOMIC DNA]</scope>
    <source>
        <strain evidence="5 6">PY_sf001</strain>
    </source>
</reference>
<dbReference type="Pfam" id="PF13181">
    <property type="entry name" value="TPR_8"/>
    <property type="match status" value="1"/>
</dbReference>
<evidence type="ECO:0000313" key="6">
    <source>
        <dbReference type="Proteomes" id="UP000242188"/>
    </source>
</evidence>
<keyword evidence="6" id="KW-1185">Reference proteome</keyword>
<sequence>MTNYLKKLKDPSTLRIFFSSPFGGMEEEREELTRRYFPHINHICNSRGVQFVAIDMRWGITSESSATAQVINICLKELDRSDMFIGFFGQRYGWHGADDTSLQKNFDNAAGSYPWVSTFRDRSVTELEFLHGHLNNPGALPAFLCFRDKDYDSKICEEAKTKDDKKMVFKYSPESDHAAELMDDLKRRCMDTESLGAELIFNAIHKHLTKHLMISSVHVVQEDRSTLARSLHGAFLANKVKLYEGGDQYITQLTKNIDAEPPVSYLITGPAGCGKSALICNWLHSLTQNPTYRHCCVVHHFVGCSRDSASIQSILKRVTEELELKCEELKQNDVSSGHVESQKKENIDIRELMRKLCVVLERLISLGKQPVVVIDGLGNVKKTTKAEKPVYWLPTFLKQAVLVVSTRLSDEDNIAELKERSFRVIDLPPLAPEIQRQICVKTLRMAGKELSATQVDKIVQARQTENALFMKIVLNELVSFGYFRLLDQKIDSLVSCQSVQDLFGNMLQRLEEDYNVPEHEGNLVEQVMCSLYLSRQGLAEREVTGIYGITRPVWLSLYYAIENYIIDQAGHLYIGLNDLRTAIYNRYLQKPETKSYYLKKIIGYFEQNRKSLGHFSGKAKKSYTASRVAYELPYLLKSLGDLEGLATALLDLQLVLTLLDADGNLYLVDLWKTTGLQWTEVARRYINALNQTVVNIYLEMEEDDTLENDSAGVRILDTVLILQEIFEQVGDFHAAVMIMEHHIKICEENLSTGKLKDIKVMMYVKYSLACLYVDHSQFTAGEKLHMDVYKFRKRIVEEAGDSVGEEDRRALGKSYHGLHVLYLHLQDDEKALEYVEKSMELEAEADNVDKSDLAASYTNMATIKMNLKLLDEALEYALKALKLEEDISFGHLPPKIGNLFTNIGLIYRRKGELDTAEKYYFRSLQIKRQAFGHHHIDIPISLMNLGTLEGIRGNREKSLKYFQEGLDVYKALNAMPNNVQYLMIQENFLLTKWQLGKQEETLEDFFPFCMLPQFQCLVCNLVHSFIVIS</sequence>
<name>A0A210PE86_MIZYE</name>
<dbReference type="SUPFAM" id="SSF52540">
    <property type="entry name" value="P-loop containing nucleoside triphosphate hydrolases"/>
    <property type="match status" value="1"/>
</dbReference>
<dbReference type="GO" id="GO:0080008">
    <property type="term" value="C:Cul4-RING E3 ubiquitin ligase complex"/>
    <property type="evidence" value="ECO:0007669"/>
    <property type="project" value="TreeGrafter"/>
</dbReference>
<dbReference type="STRING" id="6573.A0A210PE86"/>
<dbReference type="InterPro" id="IPR056884">
    <property type="entry name" value="NPHP3-like_N"/>
</dbReference>
<dbReference type="Pfam" id="PF24883">
    <property type="entry name" value="NPHP3_N"/>
    <property type="match status" value="1"/>
</dbReference>
<dbReference type="InterPro" id="IPR051191">
    <property type="entry name" value="DCAF12"/>
</dbReference>
<feature type="domain" description="DUF4062" evidence="3">
    <location>
        <begin position="15"/>
        <end position="104"/>
    </location>
</feature>
<dbReference type="SMART" id="SM00028">
    <property type="entry name" value="TPR"/>
    <property type="match status" value="4"/>
</dbReference>
<dbReference type="PANTHER" id="PTHR19860">
    <property type="entry name" value="DDB1- AND CUL4-ASSOCIATED FACTOR 12-RELATED"/>
    <property type="match status" value="1"/>
</dbReference>